<reference evidence="2" key="1">
    <citation type="submission" date="2018-01" db="EMBL/GenBank/DDBJ databases">
        <title>An insight into the sialome of Amazonian anophelines.</title>
        <authorList>
            <person name="Ribeiro J.M."/>
            <person name="Scarpassa V."/>
            <person name="Calvo E."/>
        </authorList>
    </citation>
    <scope>NUCLEOTIDE SEQUENCE</scope>
</reference>
<sequence length="72" mass="7922">MCAIWSAMWLSTFTVGCAWSCSTGVIVCRVRRSESARRPTGTGSLCTICCTSICNMVPAGKASWPRCWITRR</sequence>
<accession>A0A2M4DRC6</accession>
<organism evidence="2">
    <name type="scientific">Anopheles darlingi</name>
    <name type="common">Mosquito</name>
    <dbReference type="NCBI Taxonomy" id="43151"/>
    <lineage>
        <taxon>Eukaryota</taxon>
        <taxon>Metazoa</taxon>
        <taxon>Ecdysozoa</taxon>
        <taxon>Arthropoda</taxon>
        <taxon>Hexapoda</taxon>
        <taxon>Insecta</taxon>
        <taxon>Pterygota</taxon>
        <taxon>Neoptera</taxon>
        <taxon>Endopterygota</taxon>
        <taxon>Diptera</taxon>
        <taxon>Nematocera</taxon>
        <taxon>Culicoidea</taxon>
        <taxon>Culicidae</taxon>
        <taxon>Anophelinae</taxon>
        <taxon>Anopheles</taxon>
    </lineage>
</organism>
<name>A0A2M4DRC6_ANODA</name>
<dbReference type="EMBL" id="GGFL01015929">
    <property type="protein sequence ID" value="MBW80107.1"/>
    <property type="molecule type" value="Transcribed_RNA"/>
</dbReference>
<protein>
    <submittedName>
        <fullName evidence="2">Putative secreted protein</fullName>
    </submittedName>
</protein>
<proteinExistence type="predicted"/>
<evidence type="ECO:0000256" key="1">
    <source>
        <dbReference type="SAM" id="SignalP"/>
    </source>
</evidence>
<evidence type="ECO:0000313" key="2">
    <source>
        <dbReference type="EMBL" id="MBW80107.1"/>
    </source>
</evidence>
<feature type="chain" id="PRO_5014934780" evidence="1">
    <location>
        <begin position="19"/>
        <end position="72"/>
    </location>
</feature>
<feature type="signal peptide" evidence="1">
    <location>
        <begin position="1"/>
        <end position="18"/>
    </location>
</feature>
<keyword evidence="1" id="KW-0732">Signal</keyword>
<dbReference type="AlphaFoldDB" id="A0A2M4DRC6"/>